<name>A0A250VT18_STROL</name>
<organism evidence="1 2">
    <name type="scientific">Streptomyces olivochromogenes</name>
    <dbReference type="NCBI Taxonomy" id="1963"/>
    <lineage>
        <taxon>Bacteria</taxon>
        <taxon>Bacillati</taxon>
        <taxon>Actinomycetota</taxon>
        <taxon>Actinomycetes</taxon>
        <taxon>Kitasatosporales</taxon>
        <taxon>Streptomycetaceae</taxon>
        <taxon>Streptomyces</taxon>
    </lineage>
</organism>
<gene>
    <name evidence="1" type="ORF">SO3561_08806</name>
</gene>
<evidence type="ECO:0000313" key="1">
    <source>
        <dbReference type="EMBL" id="GAX57236.1"/>
    </source>
</evidence>
<evidence type="ECO:0000313" key="2">
    <source>
        <dbReference type="Proteomes" id="UP000217446"/>
    </source>
</evidence>
<proteinExistence type="predicted"/>
<dbReference type="Proteomes" id="UP000217446">
    <property type="component" value="Unassembled WGS sequence"/>
</dbReference>
<evidence type="ECO:0008006" key="3">
    <source>
        <dbReference type="Google" id="ProtNLM"/>
    </source>
</evidence>
<keyword evidence="2" id="KW-1185">Reference proteome</keyword>
<reference evidence="2" key="1">
    <citation type="submission" date="2017-05" db="EMBL/GenBank/DDBJ databases">
        <title>Streptomyces olivochromogenes NBRC 3561 whole genome shotgun sequence.</title>
        <authorList>
            <person name="Dohra H."/>
            <person name="Kodani S."/>
        </authorList>
    </citation>
    <scope>NUCLEOTIDE SEQUENCE [LARGE SCALE GENOMIC DNA]</scope>
    <source>
        <strain evidence="2">NBRC 3561</strain>
    </source>
</reference>
<sequence>MAITSAIPTIAGIPDPVTLDEAVALFQRTGHPAPKSTLENWIRQEGIKKVRRGKTNYFSYTALLKVHAVKIRARDA</sequence>
<dbReference type="RefSeq" id="WP_067382780.1">
    <property type="nucleotide sequence ID" value="NZ_BDQI01000034.1"/>
</dbReference>
<dbReference type="AlphaFoldDB" id="A0A250VT18"/>
<protein>
    <recommendedName>
        <fullName evidence="3">HTH merR-type domain-containing protein</fullName>
    </recommendedName>
</protein>
<comment type="caution">
    <text evidence="1">The sequence shown here is derived from an EMBL/GenBank/DDBJ whole genome shotgun (WGS) entry which is preliminary data.</text>
</comment>
<dbReference type="STRING" id="1963.AQJ27_44605"/>
<accession>A0A250VT18</accession>
<dbReference type="EMBL" id="BDQI01000034">
    <property type="protein sequence ID" value="GAX57236.1"/>
    <property type="molecule type" value="Genomic_DNA"/>
</dbReference>